<name>A0A7S4SB15_9STRA</name>
<reference evidence="2" key="1">
    <citation type="submission" date="2021-01" db="EMBL/GenBank/DDBJ databases">
        <authorList>
            <person name="Corre E."/>
            <person name="Pelletier E."/>
            <person name="Niang G."/>
            <person name="Scheremetjew M."/>
            <person name="Finn R."/>
            <person name="Kale V."/>
            <person name="Holt S."/>
            <person name="Cochrane G."/>
            <person name="Meng A."/>
            <person name="Brown T."/>
            <person name="Cohen L."/>
        </authorList>
    </citation>
    <scope>NUCLEOTIDE SEQUENCE</scope>
    <source>
        <strain evidence="2">GSO104</strain>
    </source>
</reference>
<dbReference type="AlphaFoldDB" id="A0A7S4SB15"/>
<proteinExistence type="predicted"/>
<feature type="region of interest" description="Disordered" evidence="1">
    <location>
        <begin position="45"/>
        <end position="77"/>
    </location>
</feature>
<dbReference type="EMBL" id="HBNS01041417">
    <property type="protein sequence ID" value="CAE4640072.1"/>
    <property type="molecule type" value="Transcribed_RNA"/>
</dbReference>
<evidence type="ECO:0000313" key="2">
    <source>
        <dbReference type="EMBL" id="CAE4640072.1"/>
    </source>
</evidence>
<organism evidence="2">
    <name type="scientific">Ditylum brightwellii</name>
    <dbReference type="NCBI Taxonomy" id="49249"/>
    <lineage>
        <taxon>Eukaryota</taxon>
        <taxon>Sar</taxon>
        <taxon>Stramenopiles</taxon>
        <taxon>Ochrophyta</taxon>
        <taxon>Bacillariophyta</taxon>
        <taxon>Mediophyceae</taxon>
        <taxon>Lithodesmiophycidae</taxon>
        <taxon>Lithodesmiales</taxon>
        <taxon>Lithodesmiaceae</taxon>
        <taxon>Ditylum</taxon>
    </lineage>
</organism>
<evidence type="ECO:0000256" key="1">
    <source>
        <dbReference type="SAM" id="MobiDB-lite"/>
    </source>
</evidence>
<sequence>MQFDHNTDYPTSNEGHQPIDFTDYTATRAKRLTVLDLEGATDENVVYTRTGDDDDVSDESDMTDSDDDESMDVDSEYGDDEQKVIVVKLDDEGNSQNVGYLLKRVLKTAIYGRVRYALVVRKRQTENAAAPAGALVAWDVTGERCAVKEMSWTKIHHLGNRCEEDPVKVRIPLRFM</sequence>
<protein>
    <submittedName>
        <fullName evidence="2">Uncharacterized protein</fullName>
    </submittedName>
</protein>
<gene>
    <name evidence="2" type="ORF">DBRI00130_LOCUS32238</name>
</gene>
<accession>A0A7S4SB15</accession>
<feature type="compositionally biased region" description="Acidic residues" evidence="1">
    <location>
        <begin position="52"/>
        <end position="77"/>
    </location>
</feature>